<keyword evidence="5" id="KW-0238">DNA-binding</keyword>
<organism evidence="11 12">
    <name type="scientific">Lysobacter hankyongensis</name>
    <dbReference type="NCBI Taxonomy" id="1176535"/>
    <lineage>
        <taxon>Bacteria</taxon>
        <taxon>Pseudomonadati</taxon>
        <taxon>Pseudomonadota</taxon>
        <taxon>Gammaproteobacteria</taxon>
        <taxon>Lysobacterales</taxon>
        <taxon>Lysobacteraceae</taxon>
        <taxon>Lysobacter</taxon>
    </lineage>
</organism>
<feature type="domain" description="Formamidopyrimidine-DNA glycosylase catalytic" evidence="10">
    <location>
        <begin position="2"/>
        <end position="96"/>
    </location>
</feature>
<keyword evidence="9" id="KW-0326">Glycosidase</keyword>
<dbReference type="SMART" id="SM00898">
    <property type="entry name" value="Fapy_DNA_glyco"/>
    <property type="match status" value="1"/>
</dbReference>
<comment type="catalytic activity">
    <reaction evidence="1">
        <text>Hydrolysis of DNA containing ring-opened 7-methylguanine residues, releasing 2,6-diamino-4-hydroxy-5-(N-methyl)formamidopyrimidine.</text>
        <dbReference type="EC" id="3.2.2.23"/>
    </reaction>
</comment>
<dbReference type="PANTHER" id="PTHR22993:SF9">
    <property type="entry name" value="FORMAMIDOPYRIMIDINE-DNA GLYCOSYLASE"/>
    <property type="match status" value="1"/>
</dbReference>
<keyword evidence="8" id="KW-0511">Multifunctional enzyme</keyword>
<keyword evidence="6" id="KW-0234">DNA repair</keyword>
<dbReference type="EMBL" id="BAABJE010000001">
    <property type="protein sequence ID" value="GAA4782088.1"/>
    <property type="molecule type" value="Genomic_DNA"/>
</dbReference>
<keyword evidence="11" id="KW-0255">Endonuclease</keyword>
<dbReference type="InterPro" id="IPR012319">
    <property type="entry name" value="FPG_cat"/>
</dbReference>
<evidence type="ECO:0000259" key="10">
    <source>
        <dbReference type="PROSITE" id="PS51068"/>
    </source>
</evidence>
<comment type="similarity">
    <text evidence="2">Belongs to the FPG family.</text>
</comment>
<comment type="caution">
    <text evidence="11">The sequence shown here is derived from an EMBL/GenBank/DDBJ whole genome shotgun (WGS) entry which is preliminary data.</text>
</comment>
<dbReference type="InterPro" id="IPR015886">
    <property type="entry name" value="H2TH_FPG"/>
</dbReference>
<keyword evidence="12" id="KW-1185">Reference proteome</keyword>
<sequence>MPEGPSILILRETLARFTGAVVREAGGRVALDLTRLRHRRLLAVRSWGKHLLLEFDGFSLRLHLLLLGSCRIGDATTPSTGAPAVSLQFDDGTRLDFHSVSAKWVEGNLDAHYDGSADILSPAWDAEAAHGKLRTTPHTLVCDALLDQAIFAGVGNIIKNEVLFRVRIHPLSRLGALPDPLLARMIDETRIYGFDFLAWKRQNVLKRHWQVHEQRTCPLCHRALARIAQLGKRRRRSFHCDHCQAFHVLPTLFDASLRKHASGNAPA</sequence>
<evidence type="ECO:0000256" key="6">
    <source>
        <dbReference type="ARBA" id="ARBA00023204"/>
    </source>
</evidence>
<dbReference type="Pfam" id="PF06831">
    <property type="entry name" value="H2TH"/>
    <property type="match status" value="1"/>
</dbReference>
<name>A0ABP9AJG3_9GAMM</name>
<gene>
    <name evidence="11" type="ORF">GCM10023307_03240</name>
</gene>
<dbReference type="Gene3D" id="3.20.190.10">
    <property type="entry name" value="MutM-like, N-terminal"/>
    <property type="match status" value="1"/>
</dbReference>
<keyword evidence="3" id="KW-0227">DNA damage</keyword>
<evidence type="ECO:0000256" key="3">
    <source>
        <dbReference type="ARBA" id="ARBA00022763"/>
    </source>
</evidence>
<dbReference type="SUPFAM" id="SSF46946">
    <property type="entry name" value="S13-like H2TH domain"/>
    <property type="match status" value="1"/>
</dbReference>
<evidence type="ECO:0000256" key="7">
    <source>
        <dbReference type="ARBA" id="ARBA00023239"/>
    </source>
</evidence>
<dbReference type="Gene3D" id="1.10.8.50">
    <property type="match status" value="1"/>
</dbReference>
<accession>A0ABP9AJG3</accession>
<dbReference type="RefSeq" id="WP_345301523.1">
    <property type="nucleotide sequence ID" value="NZ_BAABJE010000001.1"/>
</dbReference>
<dbReference type="SUPFAM" id="SSF81624">
    <property type="entry name" value="N-terminal domain of MutM-like DNA repair proteins"/>
    <property type="match status" value="1"/>
</dbReference>
<dbReference type="Pfam" id="PF01149">
    <property type="entry name" value="Fapy_DNA_glyco"/>
    <property type="match status" value="1"/>
</dbReference>
<dbReference type="PANTHER" id="PTHR22993">
    <property type="entry name" value="FORMAMIDOPYRIMIDINE-DNA GLYCOSYLASE"/>
    <property type="match status" value="1"/>
</dbReference>
<keyword evidence="4" id="KW-0378">Hydrolase</keyword>
<evidence type="ECO:0000256" key="8">
    <source>
        <dbReference type="ARBA" id="ARBA00023268"/>
    </source>
</evidence>
<proteinExistence type="inferred from homology"/>
<evidence type="ECO:0000313" key="12">
    <source>
        <dbReference type="Proteomes" id="UP001499959"/>
    </source>
</evidence>
<evidence type="ECO:0000313" key="11">
    <source>
        <dbReference type="EMBL" id="GAA4782088.1"/>
    </source>
</evidence>
<dbReference type="Proteomes" id="UP001499959">
    <property type="component" value="Unassembled WGS sequence"/>
</dbReference>
<evidence type="ECO:0000256" key="9">
    <source>
        <dbReference type="ARBA" id="ARBA00023295"/>
    </source>
</evidence>
<evidence type="ECO:0000256" key="4">
    <source>
        <dbReference type="ARBA" id="ARBA00022801"/>
    </source>
</evidence>
<evidence type="ECO:0000256" key="2">
    <source>
        <dbReference type="ARBA" id="ARBA00009409"/>
    </source>
</evidence>
<evidence type="ECO:0000256" key="5">
    <source>
        <dbReference type="ARBA" id="ARBA00023125"/>
    </source>
</evidence>
<dbReference type="InterPro" id="IPR035937">
    <property type="entry name" value="FPG_N"/>
</dbReference>
<dbReference type="InterPro" id="IPR010979">
    <property type="entry name" value="Ribosomal_uS13-like_H2TH"/>
</dbReference>
<keyword evidence="7" id="KW-0456">Lyase</keyword>
<dbReference type="GO" id="GO:0004519">
    <property type="term" value="F:endonuclease activity"/>
    <property type="evidence" value="ECO:0007669"/>
    <property type="project" value="UniProtKB-KW"/>
</dbReference>
<reference evidence="12" key="1">
    <citation type="journal article" date="2019" name="Int. J. Syst. Evol. Microbiol.">
        <title>The Global Catalogue of Microorganisms (GCM) 10K type strain sequencing project: providing services to taxonomists for standard genome sequencing and annotation.</title>
        <authorList>
            <consortium name="The Broad Institute Genomics Platform"/>
            <consortium name="The Broad Institute Genome Sequencing Center for Infectious Disease"/>
            <person name="Wu L."/>
            <person name="Ma J."/>
        </authorList>
    </citation>
    <scope>NUCLEOTIDE SEQUENCE [LARGE SCALE GENOMIC DNA]</scope>
    <source>
        <strain evidence="12">JCM 18204</strain>
    </source>
</reference>
<evidence type="ECO:0000256" key="1">
    <source>
        <dbReference type="ARBA" id="ARBA00001668"/>
    </source>
</evidence>
<keyword evidence="11" id="KW-0540">Nuclease</keyword>
<protein>
    <submittedName>
        <fullName evidence="11">Endonuclease</fullName>
    </submittedName>
</protein>
<dbReference type="PROSITE" id="PS51068">
    <property type="entry name" value="FPG_CAT"/>
    <property type="match status" value="1"/>
</dbReference>
<dbReference type="SMART" id="SM01232">
    <property type="entry name" value="H2TH"/>
    <property type="match status" value="1"/>
</dbReference>